<dbReference type="EnsemblMetazoa" id="CLYHEMT005070.1">
    <property type="protein sequence ID" value="CLYHEMP005070.1"/>
    <property type="gene ID" value="CLYHEMG005070"/>
</dbReference>
<dbReference type="Proteomes" id="UP000594262">
    <property type="component" value="Unplaced"/>
</dbReference>
<evidence type="ECO:0000313" key="2">
    <source>
        <dbReference type="Proteomes" id="UP000594262"/>
    </source>
</evidence>
<accession>A0A7M5V9V7</accession>
<dbReference type="OrthoDB" id="10069097at2759"/>
<reference evidence="1" key="1">
    <citation type="submission" date="2021-01" db="UniProtKB">
        <authorList>
            <consortium name="EnsemblMetazoa"/>
        </authorList>
    </citation>
    <scope>IDENTIFICATION</scope>
</reference>
<dbReference type="AlphaFoldDB" id="A0A7M5V9V7"/>
<sequence>MLTVIPAAEKDSTESSKRTIQKRTKLLRETIALASGGVFLHQTRDILKSIGADDRMKILDNGGISAVHIDAELLVAMKADLDLSWQRMKALSRWMLTFNISMASNHKQRAISKEWCGENFCVEKAPFLFDVKDKKGVHVVGSAAWGFIPDLPSAVVTFVNN</sequence>
<name>A0A7M5V9V7_9CNID</name>
<evidence type="ECO:0000313" key="1">
    <source>
        <dbReference type="EnsemblMetazoa" id="CLYHEMP005070.1"/>
    </source>
</evidence>
<organism evidence="1 2">
    <name type="scientific">Clytia hemisphaerica</name>
    <dbReference type="NCBI Taxonomy" id="252671"/>
    <lineage>
        <taxon>Eukaryota</taxon>
        <taxon>Metazoa</taxon>
        <taxon>Cnidaria</taxon>
        <taxon>Hydrozoa</taxon>
        <taxon>Hydroidolina</taxon>
        <taxon>Leptothecata</taxon>
        <taxon>Obeliida</taxon>
        <taxon>Clytiidae</taxon>
        <taxon>Clytia</taxon>
    </lineage>
</organism>
<proteinExistence type="predicted"/>
<keyword evidence="2" id="KW-1185">Reference proteome</keyword>
<protein>
    <submittedName>
        <fullName evidence="1">Uncharacterized protein</fullName>
    </submittedName>
</protein>